<protein>
    <submittedName>
        <fullName evidence="3">ScyD/ScyE family protein</fullName>
    </submittedName>
</protein>
<dbReference type="Proteomes" id="UP001596189">
    <property type="component" value="Unassembled WGS sequence"/>
</dbReference>
<dbReference type="InterPro" id="IPR048031">
    <property type="entry name" value="ScyD/ScyE-like"/>
</dbReference>
<feature type="signal peptide" evidence="2">
    <location>
        <begin position="1"/>
        <end position="28"/>
    </location>
</feature>
<dbReference type="SUPFAM" id="SSF63829">
    <property type="entry name" value="Calcium-dependent phosphotriesterase"/>
    <property type="match status" value="1"/>
</dbReference>
<comment type="caution">
    <text evidence="3">The sequence shown here is derived from an EMBL/GenBank/DDBJ whole genome shotgun (WGS) entry which is preliminary data.</text>
</comment>
<accession>A0ABW1JCZ6</accession>
<gene>
    <name evidence="3" type="ORF">ACFQDO_06540</name>
</gene>
<name>A0ABW1JCZ6_9ACTN</name>
<keyword evidence="4" id="KW-1185">Reference proteome</keyword>
<organism evidence="3 4">
    <name type="scientific">Angustibacter luteus</name>
    <dbReference type="NCBI Taxonomy" id="658456"/>
    <lineage>
        <taxon>Bacteria</taxon>
        <taxon>Bacillati</taxon>
        <taxon>Actinomycetota</taxon>
        <taxon>Actinomycetes</taxon>
        <taxon>Kineosporiales</taxon>
        <taxon>Kineosporiaceae</taxon>
    </lineage>
</organism>
<dbReference type="EMBL" id="JBHSRD010000003">
    <property type="protein sequence ID" value="MFC6006787.1"/>
    <property type="molecule type" value="Genomic_DNA"/>
</dbReference>
<dbReference type="RefSeq" id="WP_345718261.1">
    <property type="nucleotide sequence ID" value="NZ_BAABFP010000008.1"/>
</dbReference>
<evidence type="ECO:0000256" key="1">
    <source>
        <dbReference type="SAM" id="MobiDB-lite"/>
    </source>
</evidence>
<evidence type="ECO:0000313" key="3">
    <source>
        <dbReference type="EMBL" id="MFC6006787.1"/>
    </source>
</evidence>
<feature type="region of interest" description="Disordered" evidence="1">
    <location>
        <begin position="336"/>
        <end position="358"/>
    </location>
</feature>
<evidence type="ECO:0000256" key="2">
    <source>
        <dbReference type="SAM" id="SignalP"/>
    </source>
</evidence>
<feature type="chain" id="PRO_5047461534" evidence="2">
    <location>
        <begin position="29"/>
        <end position="358"/>
    </location>
</feature>
<reference evidence="4" key="1">
    <citation type="journal article" date="2019" name="Int. J. Syst. Evol. Microbiol.">
        <title>The Global Catalogue of Microorganisms (GCM) 10K type strain sequencing project: providing services to taxonomists for standard genome sequencing and annotation.</title>
        <authorList>
            <consortium name="The Broad Institute Genomics Platform"/>
            <consortium name="The Broad Institute Genome Sequencing Center for Infectious Disease"/>
            <person name="Wu L."/>
            <person name="Ma J."/>
        </authorList>
    </citation>
    <scope>NUCLEOTIDE SEQUENCE [LARGE SCALE GENOMIC DNA]</scope>
    <source>
        <strain evidence="4">KACC 14249</strain>
    </source>
</reference>
<sequence length="358" mass="36752">MARRLLIGSTTLAAAAALVLATPGAASAHSHSHGPTVTVLNSTVGAPFQLAYRHGLVVADGATSTVSRVNGPVLAHGPTPGEVAGVAFAPDGAMAYTSLDYTNGNATLTITRQGKAPVVADLSGFEASHNPDQNVTYGVDNPSQCVQDAFEPLGGATSQGGVDSHAYSVTSWLFGSWIVADAGGNDLLKVDRWGHVSLLKVLPRQPLVVTADIAAGLGLPDCVVGVTYNFEPVPTDVEVGPWGHLYVSLLPGGPEGPQLGARGSVYTVNPFTRSTHRVATGFLGATNVAVDHRGTVYVAELFGGQISTIQHGKVKPYVQLPGALAVELAGDKLFASTLGPTDEEGNPTGPGSVVRINR</sequence>
<dbReference type="NCBIfam" id="NF033206">
    <property type="entry name" value="ScyE_fam"/>
    <property type="match status" value="1"/>
</dbReference>
<evidence type="ECO:0000313" key="4">
    <source>
        <dbReference type="Proteomes" id="UP001596189"/>
    </source>
</evidence>
<proteinExistence type="predicted"/>
<keyword evidence="2" id="KW-0732">Signal</keyword>